<dbReference type="GO" id="GO:0000398">
    <property type="term" value="P:mRNA splicing, via spliceosome"/>
    <property type="evidence" value="ECO:0007669"/>
    <property type="project" value="TreeGrafter"/>
</dbReference>
<keyword evidence="4" id="KW-1185">Reference proteome</keyword>
<dbReference type="InterPro" id="IPR051112">
    <property type="entry name" value="CWC26_splicing_factor"/>
</dbReference>
<dbReference type="InterPro" id="IPR018609">
    <property type="entry name" value="Bud13"/>
</dbReference>
<dbReference type="GO" id="GO:0070274">
    <property type="term" value="C:RES complex"/>
    <property type="evidence" value="ECO:0007669"/>
    <property type="project" value="TreeGrafter"/>
</dbReference>
<feature type="compositionally biased region" description="Acidic residues" evidence="2">
    <location>
        <begin position="71"/>
        <end position="80"/>
    </location>
</feature>
<feature type="region of interest" description="Disordered" evidence="2">
    <location>
        <begin position="399"/>
        <end position="419"/>
    </location>
</feature>
<evidence type="ECO:0000256" key="2">
    <source>
        <dbReference type="SAM" id="MobiDB-lite"/>
    </source>
</evidence>
<sequence length="528" mass="60895">VAIHRCRRVIQVLPMAASKSQSLKEYLKKYENTNEVEKKKKKKKSKMPKKDPMGVLVVDEDPVWQKPVNVENEDEEDSADEEKPQVNEDIEVKRMKRMEQIRSLRPYDKISEDGSGWISVSETQKNLKSNNTNLDASPSRERRTRYDTPSPEAELNPSNSENQDVDLSPPRQRCRPVHIPSLNGVVCPTNSENKDADLSPPRQRHRRAHTPSAEGEVNPAIYGNKDADLSPSRQRRRRVHTPSPEGKVKLTDYENKDADMSPLRQRRRRVHTPSPEPDLSPPRKSRTDHLHSESIDLSPPRRTGSKSADLSPPRKKKSGLISAQEIKKEVQRDMKDEISRFKKMDPSVSGRAPERIYRDKEGRRLSKEEVAKLAKGEEKPKEVKLEWGKGLVQKREAEAKMHDLEAEKEKPFARTRDDPQLDNMLKERIRWGDPMAHLVKRKQPEMVLGNLGDDEKMKESGFMIPQDIPSHSWIKRKIDPIPNRYGIKPGRHWDGVNRSNGTEAQFFKRMNEKQATEKEAYLWSVADM</sequence>
<feature type="compositionally biased region" description="Basic and acidic residues" evidence="2">
    <location>
        <begin position="246"/>
        <end position="259"/>
    </location>
</feature>
<organism evidence="3 4">
    <name type="scientific">Papaver atlanticum</name>
    <dbReference type="NCBI Taxonomy" id="357466"/>
    <lineage>
        <taxon>Eukaryota</taxon>
        <taxon>Viridiplantae</taxon>
        <taxon>Streptophyta</taxon>
        <taxon>Embryophyta</taxon>
        <taxon>Tracheophyta</taxon>
        <taxon>Spermatophyta</taxon>
        <taxon>Magnoliopsida</taxon>
        <taxon>Ranunculales</taxon>
        <taxon>Papaveraceae</taxon>
        <taxon>Papaveroideae</taxon>
        <taxon>Papaver</taxon>
    </lineage>
</organism>
<dbReference type="AlphaFoldDB" id="A0AAD4T6J0"/>
<feature type="compositionally biased region" description="Polar residues" evidence="2">
    <location>
        <begin position="121"/>
        <end position="136"/>
    </location>
</feature>
<feature type="compositionally biased region" description="Basic and acidic residues" evidence="2">
    <location>
        <begin position="81"/>
        <end position="94"/>
    </location>
</feature>
<evidence type="ECO:0008006" key="5">
    <source>
        <dbReference type="Google" id="ProtNLM"/>
    </source>
</evidence>
<feature type="non-terminal residue" evidence="3">
    <location>
        <position position="1"/>
    </location>
</feature>
<protein>
    <recommendedName>
        <fullName evidence="5">BUD13 homolog</fullName>
    </recommendedName>
</protein>
<comment type="caution">
    <text evidence="3">The sequence shown here is derived from an EMBL/GenBank/DDBJ whole genome shotgun (WGS) entry which is preliminary data.</text>
</comment>
<evidence type="ECO:0000313" key="3">
    <source>
        <dbReference type="EMBL" id="KAI3938234.1"/>
    </source>
</evidence>
<dbReference type="EMBL" id="JAJJMB010005553">
    <property type="protein sequence ID" value="KAI3938234.1"/>
    <property type="molecule type" value="Genomic_DNA"/>
</dbReference>
<evidence type="ECO:0000256" key="1">
    <source>
        <dbReference type="ARBA" id="ARBA00011069"/>
    </source>
</evidence>
<feature type="compositionally biased region" description="Basic and acidic residues" evidence="2">
    <location>
        <begin position="352"/>
        <end position="366"/>
    </location>
</feature>
<proteinExistence type="inferred from homology"/>
<dbReference type="Proteomes" id="UP001202328">
    <property type="component" value="Unassembled WGS sequence"/>
</dbReference>
<evidence type="ECO:0000313" key="4">
    <source>
        <dbReference type="Proteomes" id="UP001202328"/>
    </source>
</evidence>
<comment type="similarity">
    <text evidence="1">Belongs to the CWC26 family.</text>
</comment>
<feature type="compositionally biased region" description="Basic and acidic residues" evidence="2">
    <location>
        <begin position="285"/>
        <end position="294"/>
    </location>
</feature>
<dbReference type="GO" id="GO:0005684">
    <property type="term" value="C:U2-type spliceosomal complex"/>
    <property type="evidence" value="ECO:0007669"/>
    <property type="project" value="TreeGrafter"/>
</dbReference>
<feature type="region of interest" description="Disordered" evidence="2">
    <location>
        <begin position="121"/>
        <end position="366"/>
    </location>
</feature>
<accession>A0AAD4T6J0</accession>
<gene>
    <name evidence="3" type="ORF">MKW98_031182</name>
</gene>
<feature type="compositionally biased region" description="Basic and acidic residues" evidence="2">
    <location>
        <begin position="325"/>
        <end position="345"/>
    </location>
</feature>
<dbReference type="PANTHER" id="PTHR31809:SF0">
    <property type="entry name" value="BUD13 HOMOLOG"/>
    <property type="match status" value="1"/>
</dbReference>
<name>A0AAD4T6J0_9MAGN</name>
<feature type="region of interest" description="Disordered" evidence="2">
    <location>
        <begin position="31"/>
        <end position="94"/>
    </location>
</feature>
<dbReference type="PANTHER" id="PTHR31809">
    <property type="entry name" value="BUD13 HOMOLOG"/>
    <property type="match status" value="1"/>
</dbReference>
<dbReference type="GO" id="GO:0003723">
    <property type="term" value="F:RNA binding"/>
    <property type="evidence" value="ECO:0007669"/>
    <property type="project" value="TreeGrafter"/>
</dbReference>
<reference evidence="3" key="1">
    <citation type="submission" date="2022-04" db="EMBL/GenBank/DDBJ databases">
        <title>A functionally conserved STORR gene fusion in Papaver species that diverged 16.8 million years ago.</title>
        <authorList>
            <person name="Catania T."/>
        </authorList>
    </citation>
    <scope>NUCLEOTIDE SEQUENCE</scope>
    <source>
        <strain evidence="3">S-188037</strain>
    </source>
</reference>
<dbReference type="Pfam" id="PF09736">
    <property type="entry name" value="Bud13"/>
    <property type="match status" value="1"/>
</dbReference>